<keyword evidence="3" id="KW-1185">Reference proteome</keyword>
<keyword evidence="1" id="KW-0472">Membrane</keyword>
<feature type="transmembrane region" description="Helical" evidence="1">
    <location>
        <begin position="68"/>
        <end position="86"/>
    </location>
</feature>
<keyword evidence="1" id="KW-0812">Transmembrane</keyword>
<comment type="caution">
    <text evidence="2">The sequence shown here is derived from an EMBL/GenBank/DDBJ whole genome shotgun (WGS) entry which is preliminary data.</text>
</comment>
<keyword evidence="2" id="KW-0131">Cell cycle</keyword>
<evidence type="ECO:0000313" key="3">
    <source>
        <dbReference type="Proteomes" id="UP000625033"/>
    </source>
</evidence>
<organism evidence="2 3">
    <name type="scientific">Zhihengliuella flava</name>
    <dbReference type="NCBI Taxonomy" id="1285193"/>
    <lineage>
        <taxon>Bacteria</taxon>
        <taxon>Bacillati</taxon>
        <taxon>Actinomycetota</taxon>
        <taxon>Actinomycetes</taxon>
        <taxon>Micrococcales</taxon>
        <taxon>Micrococcaceae</taxon>
        <taxon>Zhihengliuella</taxon>
    </lineage>
</organism>
<dbReference type="EMBL" id="JADOTZ010000001">
    <property type="protein sequence ID" value="MBG6085749.1"/>
    <property type="molecule type" value="Genomic_DNA"/>
</dbReference>
<evidence type="ECO:0000313" key="2">
    <source>
        <dbReference type="EMBL" id="MBG6085749.1"/>
    </source>
</evidence>
<name>A0A931DBB6_9MICC</name>
<accession>A0A931DBB6</accession>
<dbReference type="RefSeq" id="WP_196836902.1">
    <property type="nucleotide sequence ID" value="NZ_JADOTZ010000001.1"/>
</dbReference>
<dbReference type="Proteomes" id="UP000625033">
    <property type="component" value="Unassembled WGS sequence"/>
</dbReference>
<dbReference type="GO" id="GO:0051301">
    <property type="term" value="P:cell division"/>
    <property type="evidence" value="ECO:0007669"/>
    <property type="project" value="UniProtKB-KW"/>
</dbReference>
<keyword evidence="1" id="KW-1133">Transmembrane helix</keyword>
<gene>
    <name evidence="2" type="ORF">IW252_002516</name>
</gene>
<reference evidence="2" key="1">
    <citation type="submission" date="2020-11" db="EMBL/GenBank/DDBJ databases">
        <title>Sequencing the genomes of 1000 actinobacteria strains.</title>
        <authorList>
            <person name="Klenk H.-P."/>
        </authorList>
    </citation>
    <scope>NUCLEOTIDE SEQUENCE</scope>
    <source>
        <strain evidence="2">DSM 26152</strain>
    </source>
</reference>
<dbReference type="AlphaFoldDB" id="A0A931DBB6"/>
<keyword evidence="2" id="KW-0132">Cell division</keyword>
<protein>
    <submittedName>
        <fullName evidence="2">Cell division protein FtsX</fullName>
    </submittedName>
</protein>
<sequence>MRHTREPGAPAGPEPPPFRFGAGMRWVRRLFLLSGLLTAVWLVVWLGFGGRADFVAGEPYEASVMLGAWIGLSAVAIALVAGVLLAQQLVMAILTRLDEGPLFSGFLGRGGQRRRRR</sequence>
<feature type="transmembrane region" description="Helical" evidence="1">
    <location>
        <begin position="30"/>
        <end position="48"/>
    </location>
</feature>
<evidence type="ECO:0000256" key="1">
    <source>
        <dbReference type="SAM" id="Phobius"/>
    </source>
</evidence>
<proteinExistence type="predicted"/>